<dbReference type="SUPFAM" id="SSF53474">
    <property type="entry name" value="alpha/beta-Hydrolases"/>
    <property type="match status" value="1"/>
</dbReference>
<evidence type="ECO:0000259" key="1">
    <source>
        <dbReference type="Pfam" id="PF12146"/>
    </source>
</evidence>
<keyword evidence="2" id="KW-0378">Hydrolase</keyword>
<sequence>MVLFQNKIVYMSYLPPGSRQPIELPQNPSGHLFEKLTVRTVDNCTLEGISVRRKESLEAAVLPEPKQVLLYFHGNAGNVGHRIPVFATFTRAVPDIAVVAFDYRGYGGSTGSPSEKGLQQDSLCILNYVEKKFPHSQIFLYGHSLGGAVAAYLAHQVETRHPEKSRVAGLVLENTFTSIMDMVHHLYPAWLPYRYLAKWFLWNRWESETLMKQMRRTPVLILSSQQDAIVPTDMMLNLWKSLELSSRLNTSKIVKFPYGTHENTYQQSGFKEEIRSFIAGNSVGNS</sequence>
<dbReference type="Proteomes" id="UP000193498">
    <property type="component" value="Unassembled WGS sequence"/>
</dbReference>
<dbReference type="OrthoDB" id="10249433at2759"/>
<organism evidence="2 3">
    <name type="scientific">Basidiobolus meristosporus CBS 931.73</name>
    <dbReference type="NCBI Taxonomy" id="1314790"/>
    <lineage>
        <taxon>Eukaryota</taxon>
        <taxon>Fungi</taxon>
        <taxon>Fungi incertae sedis</taxon>
        <taxon>Zoopagomycota</taxon>
        <taxon>Entomophthoromycotina</taxon>
        <taxon>Basidiobolomycetes</taxon>
        <taxon>Basidiobolales</taxon>
        <taxon>Basidiobolaceae</taxon>
        <taxon>Basidiobolus</taxon>
    </lineage>
</organism>
<reference evidence="2 3" key="1">
    <citation type="submission" date="2016-07" db="EMBL/GenBank/DDBJ databases">
        <title>Pervasive Adenine N6-methylation of Active Genes in Fungi.</title>
        <authorList>
            <consortium name="DOE Joint Genome Institute"/>
            <person name="Mondo S.J."/>
            <person name="Dannebaum R.O."/>
            <person name="Kuo R.C."/>
            <person name="Labutti K."/>
            <person name="Haridas S."/>
            <person name="Kuo A."/>
            <person name="Salamov A."/>
            <person name="Ahrendt S.R."/>
            <person name="Lipzen A."/>
            <person name="Sullivan W."/>
            <person name="Andreopoulos W.B."/>
            <person name="Clum A."/>
            <person name="Lindquist E."/>
            <person name="Daum C."/>
            <person name="Ramamoorthy G.K."/>
            <person name="Gryganskyi A."/>
            <person name="Culley D."/>
            <person name="Magnuson J.K."/>
            <person name="James T.Y."/>
            <person name="O'Malley M.A."/>
            <person name="Stajich J.E."/>
            <person name="Spatafora J.W."/>
            <person name="Visel A."/>
            <person name="Grigoriev I.V."/>
        </authorList>
    </citation>
    <scope>NUCLEOTIDE SEQUENCE [LARGE SCALE GENOMIC DNA]</scope>
    <source>
        <strain evidence="2 3">CBS 931.73</strain>
    </source>
</reference>
<feature type="domain" description="Serine aminopeptidase S33" evidence="1">
    <location>
        <begin position="64"/>
        <end position="238"/>
    </location>
</feature>
<dbReference type="AlphaFoldDB" id="A0A1Y1YZB3"/>
<dbReference type="PANTHER" id="PTHR12277">
    <property type="entry name" value="ALPHA/BETA HYDROLASE DOMAIN-CONTAINING PROTEIN"/>
    <property type="match status" value="1"/>
</dbReference>
<dbReference type="PANTHER" id="PTHR12277:SF81">
    <property type="entry name" value="PROTEIN ABHD13"/>
    <property type="match status" value="1"/>
</dbReference>
<dbReference type="Gene3D" id="3.40.50.1820">
    <property type="entry name" value="alpha/beta hydrolase"/>
    <property type="match status" value="1"/>
</dbReference>
<dbReference type="GO" id="GO:0016020">
    <property type="term" value="C:membrane"/>
    <property type="evidence" value="ECO:0007669"/>
    <property type="project" value="TreeGrafter"/>
</dbReference>
<protein>
    <submittedName>
        <fullName evidence="2">Alpha/beta-hydrolase</fullName>
    </submittedName>
</protein>
<evidence type="ECO:0000313" key="2">
    <source>
        <dbReference type="EMBL" id="ORY02905.1"/>
    </source>
</evidence>
<dbReference type="EMBL" id="MCFE01000052">
    <property type="protein sequence ID" value="ORY02905.1"/>
    <property type="molecule type" value="Genomic_DNA"/>
</dbReference>
<dbReference type="InterPro" id="IPR029058">
    <property type="entry name" value="AB_hydrolase_fold"/>
</dbReference>
<proteinExistence type="predicted"/>
<dbReference type="InParanoid" id="A0A1Y1YZB3"/>
<dbReference type="Pfam" id="PF12146">
    <property type="entry name" value="Hydrolase_4"/>
    <property type="match status" value="1"/>
</dbReference>
<gene>
    <name evidence="2" type="ORF">K493DRAFT_207697</name>
</gene>
<keyword evidence="3" id="KW-1185">Reference proteome</keyword>
<accession>A0A1Y1YZB3</accession>
<name>A0A1Y1YZB3_9FUNG</name>
<dbReference type="GO" id="GO:0008474">
    <property type="term" value="F:palmitoyl-(protein) hydrolase activity"/>
    <property type="evidence" value="ECO:0007669"/>
    <property type="project" value="TreeGrafter"/>
</dbReference>
<dbReference type="STRING" id="1314790.A0A1Y1YZB3"/>
<comment type="caution">
    <text evidence="2">The sequence shown here is derived from an EMBL/GenBank/DDBJ whole genome shotgun (WGS) entry which is preliminary data.</text>
</comment>
<dbReference type="InterPro" id="IPR022742">
    <property type="entry name" value="Hydrolase_4"/>
</dbReference>
<evidence type="ECO:0000313" key="3">
    <source>
        <dbReference type="Proteomes" id="UP000193498"/>
    </source>
</evidence>